<keyword evidence="8 12" id="KW-0448">Lipopolysaccharide biosynthesis</keyword>
<dbReference type="EMBL" id="CP136986">
    <property type="protein sequence ID" value="WOS79576.1"/>
    <property type="molecule type" value="Genomic_DNA"/>
</dbReference>
<evidence type="ECO:0000256" key="9">
    <source>
        <dbReference type="ARBA" id="ARBA00022989"/>
    </source>
</evidence>
<evidence type="ECO:0000256" key="2">
    <source>
        <dbReference type="ARBA" id="ARBA00022448"/>
    </source>
</evidence>
<comment type="subcellular location">
    <subcellularLocation>
        <location evidence="12">Cell inner membrane</location>
        <topology evidence="12">Multi-pass membrane protein</topology>
    </subcellularLocation>
    <subcellularLocation>
        <location evidence="1">Cell membrane</location>
        <topology evidence="1">Multi-pass membrane protein</topology>
    </subcellularLocation>
</comment>
<keyword evidence="4 12" id="KW-0444">Lipid biosynthesis</keyword>
<keyword evidence="7 12" id="KW-0812">Transmembrane</keyword>
<comment type="pathway">
    <text evidence="12">Bacterial outer membrane biogenesis; lipopolysaccharide biosynthesis.</text>
</comment>
<dbReference type="GO" id="GO:0009103">
    <property type="term" value="P:lipopolysaccharide biosynthetic process"/>
    <property type="evidence" value="ECO:0007669"/>
    <property type="project" value="UniProtKB-UniRule"/>
</dbReference>
<evidence type="ECO:0000313" key="14">
    <source>
        <dbReference type="EMBL" id="WOS79576.1"/>
    </source>
</evidence>
<evidence type="ECO:0000256" key="5">
    <source>
        <dbReference type="ARBA" id="ARBA00022519"/>
    </source>
</evidence>
<dbReference type="PANTHER" id="PTHR30561">
    <property type="entry name" value="SMR FAMILY PROTON-DEPENDENT DRUG EFFLUX TRANSPORTER SUGE"/>
    <property type="match status" value="1"/>
</dbReference>
<evidence type="ECO:0000313" key="13">
    <source>
        <dbReference type="EMBL" id="MUI34681.1"/>
    </source>
</evidence>
<evidence type="ECO:0000256" key="1">
    <source>
        <dbReference type="ARBA" id="ARBA00004651"/>
    </source>
</evidence>
<dbReference type="KEGG" id="paeb:NCGM1900_2725"/>
<accession>A0A1S1CBY7</accession>
<reference evidence="14" key="3">
    <citation type="submission" date="2023-10" db="EMBL/GenBank/DDBJ databases">
        <title>Pathogen: clinical or host-associated sample.</title>
        <authorList>
            <person name="Hergert J."/>
            <person name="Casey R."/>
            <person name="Wagner J."/>
            <person name="Young E.L."/>
            <person name="Oakeson K.F."/>
        </authorList>
    </citation>
    <scope>NUCLEOTIDE SEQUENCE</scope>
    <source>
        <strain evidence="14">2021CK-01020</strain>
    </source>
</reference>
<dbReference type="NCBIfam" id="NF002816">
    <property type="entry name" value="PRK02971.1-2"/>
    <property type="match status" value="1"/>
</dbReference>
<comment type="subunit">
    <text evidence="12">Heterodimer of ArnE and ArnF.</text>
</comment>
<dbReference type="Proteomes" id="UP001297540">
    <property type="component" value="Chromosome"/>
</dbReference>
<keyword evidence="10 12" id="KW-0443">Lipid metabolism</keyword>
<proteinExistence type="inferred from homology"/>
<evidence type="ECO:0000256" key="10">
    <source>
        <dbReference type="ARBA" id="ARBA00023098"/>
    </source>
</evidence>
<reference evidence="13 15" key="1">
    <citation type="submission" date="2019-11" db="EMBL/GenBank/DDBJ databases">
        <title>Genomes of ocular Pseudomonas aeruginosa isolates.</title>
        <authorList>
            <person name="Khan M."/>
            <person name="Rice S.A."/>
            <person name="Willcox M.D.P."/>
            <person name="Stapleton F."/>
        </authorList>
    </citation>
    <scope>NUCLEOTIDE SEQUENCE [LARGE SCALE GENOMIC DNA]</scope>
    <source>
        <strain evidence="13 15">PA221</strain>
    </source>
</reference>
<comment type="caution">
    <text evidence="12">Lacks conserved residue(s) required for the propagation of feature annotation.</text>
</comment>
<keyword evidence="11 12" id="KW-0472">Membrane</keyword>
<dbReference type="GO" id="GO:1901505">
    <property type="term" value="F:carbohydrate derivative transmembrane transporter activity"/>
    <property type="evidence" value="ECO:0007669"/>
    <property type="project" value="InterPro"/>
</dbReference>
<name>A0A072ZRH3_PSEAI</name>
<evidence type="ECO:0000256" key="11">
    <source>
        <dbReference type="ARBA" id="ARBA00023136"/>
    </source>
</evidence>
<dbReference type="eggNOG" id="COG2076">
    <property type="taxonomic scope" value="Bacteria"/>
</dbReference>
<dbReference type="AlphaFoldDB" id="A0A072ZRH3"/>
<comment type="similarity">
    <text evidence="12">Belongs to the ArnF family.</text>
</comment>
<organism evidence="13 15">
    <name type="scientific">Pseudomonas aeruginosa</name>
    <dbReference type="NCBI Taxonomy" id="287"/>
    <lineage>
        <taxon>Bacteria</taxon>
        <taxon>Pseudomonadati</taxon>
        <taxon>Pseudomonadota</taxon>
        <taxon>Gammaproteobacteria</taxon>
        <taxon>Pseudomonadales</taxon>
        <taxon>Pseudomonadaceae</taxon>
        <taxon>Pseudomonas</taxon>
    </lineage>
</organism>
<dbReference type="RefSeq" id="WP_003124269.1">
    <property type="nucleotide sequence ID" value="NZ_AP014622.1"/>
</dbReference>
<evidence type="ECO:0000256" key="4">
    <source>
        <dbReference type="ARBA" id="ARBA00022516"/>
    </source>
</evidence>
<gene>
    <name evidence="12 13" type="primary">arnF</name>
    <name evidence="13" type="ORF">GNQ48_06645</name>
    <name evidence="14" type="ORF">L4V69_10595</name>
</gene>
<evidence type="ECO:0000256" key="7">
    <source>
        <dbReference type="ARBA" id="ARBA00022692"/>
    </source>
</evidence>
<dbReference type="InterPro" id="IPR037185">
    <property type="entry name" value="EmrE-like"/>
</dbReference>
<dbReference type="GO" id="GO:0005886">
    <property type="term" value="C:plasma membrane"/>
    <property type="evidence" value="ECO:0007669"/>
    <property type="project" value="UniProtKB-SubCell"/>
</dbReference>
<dbReference type="HAMAP" id="MF_00538">
    <property type="entry name" value="Flippase_ArnF"/>
    <property type="match status" value="1"/>
</dbReference>
<evidence type="ECO:0000256" key="12">
    <source>
        <dbReference type="HAMAP-Rule" id="MF_00538"/>
    </source>
</evidence>
<dbReference type="Gene3D" id="1.10.3730.20">
    <property type="match status" value="1"/>
</dbReference>
<evidence type="ECO:0000256" key="6">
    <source>
        <dbReference type="ARBA" id="ARBA00022556"/>
    </source>
</evidence>
<feature type="transmembrane region" description="Helical" evidence="12">
    <location>
        <begin position="79"/>
        <end position="97"/>
    </location>
</feature>
<evidence type="ECO:0000256" key="3">
    <source>
        <dbReference type="ARBA" id="ARBA00022475"/>
    </source>
</evidence>
<dbReference type="Proteomes" id="UP000433532">
    <property type="component" value="Unassembled WGS sequence"/>
</dbReference>
<dbReference type="InterPro" id="IPR000390">
    <property type="entry name" value="Small_drug/metabolite_transptr"/>
</dbReference>
<keyword evidence="2 12" id="KW-0813">Transport</keyword>
<sequence>MNALRGWLAALGSMLLASAAQLGMRWGMSRLPLPEAWAGQTPERAALLAVALAVAAYAASLLCWLAALRHLPLGRAYSLLSASYALVYLLAASLPAFDETFSTSKTLGVGLVVLGVLTVNARRTAAAPAHHPSRKAP</sequence>
<evidence type="ECO:0000313" key="15">
    <source>
        <dbReference type="Proteomes" id="UP000433532"/>
    </source>
</evidence>
<dbReference type="UniPathway" id="UPA00030"/>
<evidence type="ECO:0000256" key="8">
    <source>
        <dbReference type="ARBA" id="ARBA00022985"/>
    </source>
</evidence>
<keyword evidence="5 12" id="KW-0997">Cell inner membrane</keyword>
<dbReference type="GO" id="GO:0009245">
    <property type="term" value="P:lipid A biosynthetic process"/>
    <property type="evidence" value="ECO:0007669"/>
    <property type="project" value="UniProtKB-UniRule"/>
</dbReference>
<reference evidence="14" key="2">
    <citation type="submission" date="2023-06" db="EMBL/GenBank/DDBJ databases">
        <authorList>
            <consortium name="Clinical and Environmental Microbiology Branch: Whole genome sequencing antimicrobial resistance pathogens in the healthcare setting"/>
        </authorList>
    </citation>
    <scope>NUCLEOTIDE SEQUENCE</scope>
    <source>
        <strain evidence="14">2021CK-01020</strain>
    </source>
</reference>
<keyword evidence="9 12" id="KW-1133">Transmembrane helix</keyword>
<keyword evidence="3 12" id="KW-1003">Cell membrane</keyword>
<dbReference type="InterPro" id="IPR022832">
    <property type="entry name" value="Flippase_ArnF"/>
</dbReference>
<keyword evidence="6 12" id="KW-0441">Lipid A biosynthesis</keyword>
<accession>A0A072ZRH3</accession>
<dbReference type="PANTHER" id="PTHR30561:SF9">
    <property type="entry name" value="4-AMINO-4-DEOXY-L-ARABINOSE-PHOSPHOUNDECAPRENOL FLIPPASE SUBUNIT ARNF-RELATED"/>
    <property type="match status" value="1"/>
</dbReference>
<comment type="function">
    <text evidence="12">Translocates 4-amino-4-deoxy-L-arabinose-phosphoundecaprenol (alpha-L-Ara4N-phosphoundecaprenol) from the cytoplasmic to the periplasmic side of the inner membrane.</text>
</comment>
<protein>
    <recommendedName>
        <fullName evidence="12">Probable 4-amino-4-deoxy-L-arabinose-phosphoundecaprenol flippase subunit ArnF</fullName>
        <shortName evidence="12">L-Ara4N-phosphoundecaprenol flippase subunit ArnF</shortName>
    </recommendedName>
    <alternativeName>
        <fullName evidence="12">Undecaprenyl phosphate-aminoarabinose flippase subunit ArnF</fullName>
    </alternativeName>
</protein>
<feature type="transmembrane region" description="Helical" evidence="12">
    <location>
        <begin position="46"/>
        <end position="67"/>
    </location>
</feature>
<dbReference type="FunFam" id="1.10.3730.20:FF:000028">
    <property type="entry name" value="Probable 4-amino-4-deoxy-L-arabinose-phosphoundecaprenol flippase subunit ArnF"/>
    <property type="match status" value="1"/>
</dbReference>
<dbReference type="SUPFAM" id="SSF103481">
    <property type="entry name" value="Multidrug resistance efflux transporter EmrE"/>
    <property type="match status" value="1"/>
</dbReference>
<dbReference type="EMBL" id="WOAD01000003">
    <property type="protein sequence ID" value="MUI34681.1"/>
    <property type="molecule type" value="Genomic_DNA"/>
</dbReference>